<protein>
    <submittedName>
        <fullName evidence="1">Uncharacterized protein</fullName>
    </submittedName>
</protein>
<reference evidence="1" key="1">
    <citation type="submission" date="2020-11" db="EMBL/GenBank/DDBJ databases">
        <title>Nocardioides cynanchi sp. nov., isolated from soil of rhizosphere of Cynanchum wilfordii.</title>
        <authorList>
            <person name="Lee J.-S."/>
            <person name="Suh M.K."/>
            <person name="Kim J.-S."/>
        </authorList>
    </citation>
    <scope>NUCLEOTIDE SEQUENCE</scope>
    <source>
        <strain evidence="1">KCTC 19276</strain>
    </source>
</reference>
<comment type="caution">
    <text evidence="1">The sequence shown here is derived from an EMBL/GenBank/DDBJ whole genome shotgun (WGS) entry which is preliminary data.</text>
</comment>
<dbReference type="Proteomes" id="UP000660668">
    <property type="component" value="Unassembled WGS sequence"/>
</dbReference>
<name>A0A930VRA5_9ACTN</name>
<dbReference type="RefSeq" id="WP_194697686.1">
    <property type="nucleotide sequence ID" value="NZ_JADKPO010000027.1"/>
</dbReference>
<keyword evidence="2" id="KW-1185">Reference proteome</keyword>
<accession>A0A930VRA5</accession>
<proteinExistence type="predicted"/>
<dbReference type="AlphaFoldDB" id="A0A930VRA5"/>
<organism evidence="1 2">
    <name type="scientific">Nocardioides agariphilus</name>
    <dbReference type="NCBI Taxonomy" id="433664"/>
    <lineage>
        <taxon>Bacteria</taxon>
        <taxon>Bacillati</taxon>
        <taxon>Actinomycetota</taxon>
        <taxon>Actinomycetes</taxon>
        <taxon>Propionibacteriales</taxon>
        <taxon>Nocardioidaceae</taxon>
        <taxon>Nocardioides</taxon>
    </lineage>
</organism>
<evidence type="ECO:0000313" key="1">
    <source>
        <dbReference type="EMBL" id="MBF4769538.1"/>
    </source>
</evidence>
<dbReference type="EMBL" id="JADKPO010000027">
    <property type="protein sequence ID" value="MBF4769538.1"/>
    <property type="molecule type" value="Genomic_DNA"/>
</dbReference>
<gene>
    <name evidence="1" type="ORF">ISU10_17355</name>
</gene>
<sequence>MAVVPFAWTYDETSVAFDGDALTINDKRLPLDRIERLSRNLSVSTAPGSTNRLDCGVRLLADGEVSSIAFRGDATSEAWGPWRPSWDVLDALVSAEIEPRLLTRTLGAVEASGAAEIGSLRAKGRGRYTVTAETLQPRTLFARPIPWKWITGIEDDVFQIVTVDPRGKRRHHATGLATSEWDAWQVPLLWRHFAG</sequence>
<evidence type="ECO:0000313" key="2">
    <source>
        <dbReference type="Proteomes" id="UP000660668"/>
    </source>
</evidence>